<proteinExistence type="predicted"/>
<dbReference type="RefSeq" id="WP_158367583.1">
    <property type="nucleotide sequence ID" value="NZ_JAOQJU010000001.1"/>
</dbReference>
<organism evidence="2 3">
    <name type="scientific">Dorea acetigenes</name>
    <dbReference type="NCBI Taxonomy" id="2981787"/>
    <lineage>
        <taxon>Bacteria</taxon>
        <taxon>Bacillati</taxon>
        <taxon>Bacillota</taxon>
        <taxon>Clostridia</taxon>
        <taxon>Lachnospirales</taxon>
        <taxon>Lachnospiraceae</taxon>
        <taxon>Dorea</taxon>
    </lineage>
</organism>
<dbReference type="Proteomes" id="UP001652431">
    <property type="component" value="Unassembled WGS sequence"/>
</dbReference>
<gene>
    <name evidence="2" type="ORF">OCV99_01835</name>
</gene>
<keyword evidence="1" id="KW-0472">Membrane</keyword>
<dbReference type="EMBL" id="JAOQJU010000001">
    <property type="protein sequence ID" value="MCU6685303.1"/>
    <property type="molecule type" value="Genomic_DNA"/>
</dbReference>
<accession>A0ABT2RIW6</accession>
<evidence type="ECO:0008006" key="4">
    <source>
        <dbReference type="Google" id="ProtNLM"/>
    </source>
</evidence>
<feature type="transmembrane region" description="Helical" evidence="1">
    <location>
        <begin position="69"/>
        <end position="92"/>
    </location>
</feature>
<name>A0ABT2RIW6_9FIRM</name>
<sequence>MNFDNTDISKIVDSMQNAIEENHERIASGIIPEQEYNGMLEDCVFETCDILRKMQENSERESKINRRRFWISLVVSLIAAAAAVISALPYILP</sequence>
<evidence type="ECO:0000256" key="1">
    <source>
        <dbReference type="SAM" id="Phobius"/>
    </source>
</evidence>
<evidence type="ECO:0000313" key="2">
    <source>
        <dbReference type="EMBL" id="MCU6685303.1"/>
    </source>
</evidence>
<keyword evidence="1" id="KW-1133">Transmembrane helix</keyword>
<keyword evidence="3" id="KW-1185">Reference proteome</keyword>
<protein>
    <recommendedName>
        <fullName evidence="4">TMhelix containing protein</fullName>
    </recommendedName>
</protein>
<evidence type="ECO:0000313" key="3">
    <source>
        <dbReference type="Proteomes" id="UP001652431"/>
    </source>
</evidence>
<keyword evidence="1" id="KW-0812">Transmembrane</keyword>
<comment type="caution">
    <text evidence="2">The sequence shown here is derived from an EMBL/GenBank/DDBJ whole genome shotgun (WGS) entry which is preliminary data.</text>
</comment>
<reference evidence="2 3" key="1">
    <citation type="journal article" date="2021" name="ISME Commun">
        <title>Automated analysis of genomic sequences facilitates high-throughput and comprehensive description of bacteria.</title>
        <authorList>
            <person name="Hitch T.C.A."/>
        </authorList>
    </citation>
    <scope>NUCLEOTIDE SEQUENCE [LARGE SCALE GENOMIC DNA]</scope>
    <source>
        <strain evidence="2 3">Sanger_03</strain>
    </source>
</reference>